<sequence length="81" mass="9263">MKASYNQGKPVKLRRRSRSRVFIASDDYRLLWQASDSRLAPADDDNDRKRSLDNPCVDMKVVRVSREIPGSPDDVSHSFSP</sequence>
<name>A0AAD5CRD4_AMBAR</name>
<dbReference type="Proteomes" id="UP001206925">
    <property type="component" value="Unassembled WGS sequence"/>
</dbReference>
<organism evidence="1 2">
    <name type="scientific">Ambrosia artemisiifolia</name>
    <name type="common">Common ragweed</name>
    <dbReference type="NCBI Taxonomy" id="4212"/>
    <lineage>
        <taxon>Eukaryota</taxon>
        <taxon>Viridiplantae</taxon>
        <taxon>Streptophyta</taxon>
        <taxon>Embryophyta</taxon>
        <taxon>Tracheophyta</taxon>
        <taxon>Spermatophyta</taxon>
        <taxon>Magnoliopsida</taxon>
        <taxon>eudicotyledons</taxon>
        <taxon>Gunneridae</taxon>
        <taxon>Pentapetalae</taxon>
        <taxon>asterids</taxon>
        <taxon>campanulids</taxon>
        <taxon>Asterales</taxon>
        <taxon>Asteraceae</taxon>
        <taxon>Asteroideae</taxon>
        <taxon>Heliantheae alliance</taxon>
        <taxon>Heliantheae</taxon>
        <taxon>Ambrosia</taxon>
    </lineage>
</organism>
<dbReference type="EMBL" id="JAMZMK010006881">
    <property type="protein sequence ID" value="KAI7746883.1"/>
    <property type="molecule type" value="Genomic_DNA"/>
</dbReference>
<accession>A0AAD5CRD4</accession>
<proteinExistence type="predicted"/>
<comment type="caution">
    <text evidence="1">The sequence shown here is derived from an EMBL/GenBank/DDBJ whole genome shotgun (WGS) entry which is preliminary data.</text>
</comment>
<evidence type="ECO:0000313" key="2">
    <source>
        <dbReference type="Proteomes" id="UP001206925"/>
    </source>
</evidence>
<reference evidence="1" key="1">
    <citation type="submission" date="2022-06" db="EMBL/GenBank/DDBJ databases">
        <title>Uncovering the hologenomic basis of an extraordinary plant invasion.</title>
        <authorList>
            <person name="Bieker V.C."/>
            <person name="Martin M.D."/>
            <person name="Gilbert T."/>
            <person name="Hodgins K."/>
            <person name="Battlay P."/>
            <person name="Petersen B."/>
            <person name="Wilson J."/>
        </authorList>
    </citation>
    <scope>NUCLEOTIDE SEQUENCE</scope>
    <source>
        <strain evidence="1">AA19_3_7</strain>
        <tissue evidence="1">Leaf</tissue>
    </source>
</reference>
<keyword evidence="2" id="KW-1185">Reference proteome</keyword>
<gene>
    <name evidence="1" type="ORF">M8C21_032175</name>
</gene>
<evidence type="ECO:0000313" key="1">
    <source>
        <dbReference type="EMBL" id="KAI7746883.1"/>
    </source>
</evidence>
<protein>
    <submittedName>
        <fullName evidence="1">Uncharacterized protein</fullName>
    </submittedName>
</protein>
<dbReference type="AlphaFoldDB" id="A0AAD5CRD4"/>